<dbReference type="InParanoid" id="K3WUG1"/>
<reference evidence="2" key="2">
    <citation type="submission" date="2010-04" db="EMBL/GenBank/DDBJ databases">
        <authorList>
            <person name="Buell R."/>
            <person name="Hamilton J."/>
            <person name="Hostetler J."/>
        </authorList>
    </citation>
    <scope>NUCLEOTIDE SEQUENCE [LARGE SCALE GENOMIC DNA]</scope>
    <source>
        <strain evidence="2">DAOM:BR144</strain>
    </source>
</reference>
<name>K3WUG1_GLOUD</name>
<evidence type="ECO:0000313" key="1">
    <source>
        <dbReference type="EnsemblProtists" id="PYU1_T008608"/>
    </source>
</evidence>
<dbReference type="HOGENOM" id="CLU_1963990_0_0_1"/>
<evidence type="ECO:0000313" key="2">
    <source>
        <dbReference type="Proteomes" id="UP000019132"/>
    </source>
</evidence>
<accession>K3WUG1</accession>
<keyword evidence="2" id="KW-1185">Reference proteome</keyword>
<dbReference type="Gene3D" id="3.30.420.10">
    <property type="entry name" value="Ribonuclease H-like superfamily/Ribonuclease H"/>
    <property type="match status" value="1"/>
</dbReference>
<reference evidence="2" key="1">
    <citation type="journal article" date="2010" name="Genome Biol.">
        <title>Genome sequence of the necrotrophic plant pathogen Pythium ultimum reveals original pathogenicity mechanisms and effector repertoire.</title>
        <authorList>
            <person name="Levesque C.A."/>
            <person name="Brouwer H."/>
            <person name="Cano L."/>
            <person name="Hamilton J.P."/>
            <person name="Holt C."/>
            <person name="Huitema E."/>
            <person name="Raffaele S."/>
            <person name="Robideau G.P."/>
            <person name="Thines M."/>
            <person name="Win J."/>
            <person name="Zerillo M.M."/>
            <person name="Beakes G.W."/>
            <person name="Boore J.L."/>
            <person name="Busam D."/>
            <person name="Dumas B."/>
            <person name="Ferriera S."/>
            <person name="Fuerstenberg S.I."/>
            <person name="Gachon C.M."/>
            <person name="Gaulin E."/>
            <person name="Govers F."/>
            <person name="Grenville-Briggs L."/>
            <person name="Horner N."/>
            <person name="Hostetler J."/>
            <person name="Jiang R.H."/>
            <person name="Johnson J."/>
            <person name="Krajaejun T."/>
            <person name="Lin H."/>
            <person name="Meijer H.J."/>
            <person name="Moore B."/>
            <person name="Morris P."/>
            <person name="Phuntmart V."/>
            <person name="Puiu D."/>
            <person name="Shetty J."/>
            <person name="Stajich J.E."/>
            <person name="Tripathy S."/>
            <person name="Wawra S."/>
            <person name="van West P."/>
            <person name="Whitty B.R."/>
            <person name="Coutinho P.M."/>
            <person name="Henrissat B."/>
            <person name="Martin F."/>
            <person name="Thomas P.D."/>
            <person name="Tyler B.M."/>
            <person name="De Vries R.P."/>
            <person name="Kamoun S."/>
            <person name="Yandell M."/>
            <person name="Tisserat N."/>
            <person name="Buell C.R."/>
        </authorList>
    </citation>
    <scope>NUCLEOTIDE SEQUENCE</scope>
    <source>
        <strain evidence="2">DAOM:BR144</strain>
    </source>
</reference>
<dbReference type="VEuPathDB" id="FungiDB:PYU1_G008592"/>
<dbReference type="Gene3D" id="1.10.10.60">
    <property type="entry name" value="Homeodomain-like"/>
    <property type="match status" value="1"/>
</dbReference>
<sequence>MTMTKGTEFTEIEKGEIIGLRTAGWTFAAIEKQLGRSSTVQRVLQKAPFMRHGKHNGTPRLAENHELARRDWAKRMNRERANWTTATFSDEKKFNLDDPDGMQYYWCDLRCKKATYFSRQNGGNSVMV</sequence>
<dbReference type="AlphaFoldDB" id="K3WUG1"/>
<dbReference type="EnsemblProtists" id="PYU1_T008608">
    <property type="protein sequence ID" value="PYU1_T008608"/>
    <property type="gene ID" value="PYU1_G008592"/>
</dbReference>
<dbReference type="GO" id="GO:0003676">
    <property type="term" value="F:nucleic acid binding"/>
    <property type="evidence" value="ECO:0007669"/>
    <property type="project" value="InterPro"/>
</dbReference>
<organism evidence="1 2">
    <name type="scientific">Globisporangium ultimum (strain ATCC 200006 / CBS 805.95 / DAOM BR144)</name>
    <name type="common">Pythium ultimum</name>
    <dbReference type="NCBI Taxonomy" id="431595"/>
    <lineage>
        <taxon>Eukaryota</taxon>
        <taxon>Sar</taxon>
        <taxon>Stramenopiles</taxon>
        <taxon>Oomycota</taxon>
        <taxon>Peronosporomycetes</taxon>
        <taxon>Pythiales</taxon>
        <taxon>Pythiaceae</taxon>
        <taxon>Globisporangium</taxon>
    </lineage>
</organism>
<evidence type="ECO:0008006" key="3">
    <source>
        <dbReference type="Google" id="ProtNLM"/>
    </source>
</evidence>
<protein>
    <recommendedName>
        <fullName evidence="3">Tc3 transposase DNA binding domain-containing protein</fullName>
    </recommendedName>
</protein>
<dbReference type="STRING" id="431595.K3WUG1"/>
<proteinExistence type="predicted"/>
<dbReference type="InterPro" id="IPR036397">
    <property type="entry name" value="RNaseH_sf"/>
</dbReference>
<reference evidence="1" key="3">
    <citation type="submission" date="2015-02" db="UniProtKB">
        <authorList>
            <consortium name="EnsemblProtists"/>
        </authorList>
    </citation>
    <scope>IDENTIFICATION</scope>
    <source>
        <strain evidence="1">DAOM BR144</strain>
    </source>
</reference>
<dbReference type="Proteomes" id="UP000019132">
    <property type="component" value="Unassembled WGS sequence"/>
</dbReference>
<dbReference type="OMA" id="IWRRVIF"/>
<dbReference type="EMBL" id="GL376613">
    <property type="status" value="NOT_ANNOTATED_CDS"/>
    <property type="molecule type" value="Genomic_DNA"/>
</dbReference>